<feature type="transmembrane region" description="Helical" evidence="1">
    <location>
        <begin position="52"/>
        <end position="72"/>
    </location>
</feature>
<dbReference type="EMBL" id="JBJJXI010000111">
    <property type="protein sequence ID" value="KAL3391138.1"/>
    <property type="molecule type" value="Genomic_DNA"/>
</dbReference>
<evidence type="ECO:0000313" key="3">
    <source>
        <dbReference type="Proteomes" id="UP001627154"/>
    </source>
</evidence>
<feature type="transmembrane region" description="Helical" evidence="1">
    <location>
        <begin position="78"/>
        <end position="98"/>
    </location>
</feature>
<evidence type="ECO:0000313" key="2">
    <source>
        <dbReference type="EMBL" id="KAL3391138.1"/>
    </source>
</evidence>
<name>A0ABD2WDW7_9HYME</name>
<reference evidence="2 3" key="1">
    <citation type="journal article" date="2024" name="bioRxiv">
        <title>A reference genome for Trichogramma kaykai: A tiny desert-dwelling parasitoid wasp with competing sex-ratio distorters.</title>
        <authorList>
            <person name="Culotta J."/>
            <person name="Lindsey A.R."/>
        </authorList>
    </citation>
    <scope>NUCLEOTIDE SEQUENCE [LARGE SCALE GENOMIC DNA]</scope>
    <source>
        <strain evidence="2 3">KSX58</strain>
    </source>
</reference>
<comment type="caution">
    <text evidence="2">The sequence shown here is derived from an EMBL/GenBank/DDBJ whole genome shotgun (WGS) entry which is preliminary data.</text>
</comment>
<gene>
    <name evidence="2" type="ORF">TKK_013899</name>
</gene>
<protein>
    <submittedName>
        <fullName evidence="2">Uncharacterized protein</fullName>
    </submittedName>
</protein>
<keyword evidence="1" id="KW-0472">Membrane</keyword>
<proteinExistence type="predicted"/>
<keyword evidence="1" id="KW-1133">Transmembrane helix</keyword>
<sequence length="129" mass="14673">MDSIITTGSRAEETLLHFACRSSILQRVYRIIVLPPPVVPIYMKITVNVMKFICLVTLSGFLLVLAAFSHLLEYSIAISNYSIHLVLQMTSQILTVIFNRVMIYTRQLLDNMNNPSTVLQVRRLSSDDL</sequence>
<evidence type="ECO:0000256" key="1">
    <source>
        <dbReference type="SAM" id="Phobius"/>
    </source>
</evidence>
<accession>A0ABD2WDW7</accession>
<dbReference type="Proteomes" id="UP001627154">
    <property type="component" value="Unassembled WGS sequence"/>
</dbReference>
<keyword evidence="3" id="KW-1185">Reference proteome</keyword>
<organism evidence="2 3">
    <name type="scientific">Trichogramma kaykai</name>
    <dbReference type="NCBI Taxonomy" id="54128"/>
    <lineage>
        <taxon>Eukaryota</taxon>
        <taxon>Metazoa</taxon>
        <taxon>Ecdysozoa</taxon>
        <taxon>Arthropoda</taxon>
        <taxon>Hexapoda</taxon>
        <taxon>Insecta</taxon>
        <taxon>Pterygota</taxon>
        <taxon>Neoptera</taxon>
        <taxon>Endopterygota</taxon>
        <taxon>Hymenoptera</taxon>
        <taxon>Apocrita</taxon>
        <taxon>Proctotrupomorpha</taxon>
        <taxon>Chalcidoidea</taxon>
        <taxon>Trichogrammatidae</taxon>
        <taxon>Trichogramma</taxon>
    </lineage>
</organism>
<dbReference type="AlphaFoldDB" id="A0ABD2WDW7"/>
<keyword evidence="1" id="KW-0812">Transmembrane</keyword>